<evidence type="ECO:0000256" key="3">
    <source>
        <dbReference type="ARBA" id="ARBA00023052"/>
    </source>
</evidence>
<dbReference type="Gene3D" id="3.40.50.970">
    <property type="match status" value="1"/>
</dbReference>
<feature type="domain" description="Transketolase N-terminal" evidence="4">
    <location>
        <begin position="22"/>
        <end position="260"/>
    </location>
</feature>
<evidence type="ECO:0000313" key="5">
    <source>
        <dbReference type="EMBL" id="MBC8536401.1"/>
    </source>
</evidence>
<evidence type="ECO:0000256" key="2">
    <source>
        <dbReference type="ARBA" id="ARBA00007131"/>
    </source>
</evidence>
<comment type="caution">
    <text evidence="5">The sequence shown here is derived from an EMBL/GenBank/DDBJ whole genome shotgun (WGS) entry which is preliminary data.</text>
</comment>
<dbReference type="EMBL" id="JACRSP010000002">
    <property type="protein sequence ID" value="MBC8536401.1"/>
    <property type="molecule type" value="Genomic_DNA"/>
</dbReference>
<evidence type="ECO:0000313" key="6">
    <source>
        <dbReference type="Proteomes" id="UP000620366"/>
    </source>
</evidence>
<dbReference type="PANTHER" id="PTHR47514">
    <property type="entry name" value="TRANSKETOLASE N-TERMINAL SECTION-RELATED"/>
    <property type="match status" value="1"/>
</dbReference>
<reference evidence="5" key="1">
    <citation type="submission" date="2020-08" db="EMBL/GenBank/DDBJ databases">
        <title>Genome public.</title>
        <authorList>
            <person name="Liu C."/>
            <person name="Sun Q."/>
        </authorList>
    </citation>
    <scope>NUCLEOTIDE SEQUENCE</scope>
    <source>
        <strain evidence="5">BX7</strain>
    </source>
</reference>
<dbReference type="Pfam" id="PF00456">
    <property type="entry name" value="Transketolase_N"/>
    <property type="match status" value="1"/>
</dbReference>
<proteinExistence type="inferred from homology"/>
<comment type="similarity">
    <text evidence="2">Belongs to the transketolase family.</text>
</comment>
<name>A0A926DDW4_9FIRM</name>
<accession>A0A926DDW4</accession>
<organism evidence="5 6">
    <name type="scientific">Feifania hominis</name>
    <dbReference type="NCBI Taxonomy" id="2763660"/>
    <lineage>
        <taxon>Bacteria</taxon>
        <taxon>Bacillati</taxon>
        <taxon>Bacillota</taxon>
        <taxon>Clostridia</taxon>
        <taxon>Eubacteriales</taxon>
        <taxon>Feifaniaceae</taxon>
        <taxon>Feifania</taxon>
    </lineage>
</organism>
<evidence type="ECO:0000259" key="4">
    <source>
        <dbReference type="Pfam" id="PF00456"/>
    </source>
</evidence>
<dbReference type="PANTHER" id="PTHR47514:SF1">
    <property type="entry name" value="TRANSKETOLASE N-TERMINAL SECTION-RELATED"/>
    <property type="match status" value="1"/>
</dbReference>
<keyword evidence="3" id="KW-0786">Thiamine pyrophosphate</keyword>
<sequence length="275" mass="30177">MELNDLKKKAVDVRAGALGLAHRSKGHIGGTLSSADLLTALYYHILRFDPAKPNDPDRDRFLLSKGHTCEAYLWILADCGYFPKAELQQFNAFGSKYISHPNNAISGVELNTGSLGHGLSLACGIALGAKLSGRSFNSYVLLGDGETDEGSVWEAALFASAKKLDNLYAIVDRNHFQITGPTEQVLPLEPYADKWRAFGFEVVQIDGNDMGQILGAFADLHGRKGAPKLIIADTVKGKGVSFMENNRKWHHGSLTDEQYRLALTELESTRKELEQ</sequence>
<dbReference type="RefSeq" id="WP_249300212.1">
    <property type="nucleotide sequence ID" value="NZ_JACRSP010000002.1"/>
</dbReference>
<dbReference type="InterPro" id="IPR005474">
    <property type="entry name" value="Transketolase_N"/>
</dbReference>
<dbReference type="InterPro" id="IPR029061">
    <property type="entry name" value="THDP-binding"/>
</dbReference>
<dbReference type="Proteomes" id="UP000620366">
    <property type="component" value="Unassembled WGS sequence"/>
</dbReference>
<dbReference type="CDD" id="cd02012">
    <property type="entry name" value="TPP_TK"/>
    <property type="match status" value="1"/>
</dbReference>
<protein>
    <submittedName>
        <fullName evidence="5">Transketolase</fullName>
    </submittedName>
</protein>
<keyword evidence="6" id="KW-1185">Reference proteome</keyword>
<gene>
    <name evidence="5" type="ORF">H8695_06800</name>
</gene>
<dbReference type="AlphaFoldDB" id="A0A926DDW4"/>
<dbReference type="SUPFAM" id="SSF52518">
    <property type="entry name" value="Thiamin diphosphate-binding fold (THDP-binding)"/>
    <property type="match status" value="1"/>
</dbReference>
<evidence type="ECO:0000256" key="1">
    <source>
        <dbReference type="ARBA" id="ARBA00001964"/>
    </source>
</evidence>
<comment type="cofactor">
    <cofactor evidence="1">
        <name>thiamine diphosphate</name>
        <dbReference type="ChEBI" id="CHEBI:58937"/>
    </cofactor>
</comment>